<dbReference type="SUPFAM" id="SSF52317">
    <property type="entry name" value="Class I glutamine amidotransferase-like"/>
    <property type="match status" value="1"/>
</dbReference>
<dbReference type="Pfam" id="PF01965">
    <property type="entry name" value="DJ-1_PfpI"/>
    <property type="match status" value="1"/>
</dbReference>
<gene>
    <name evidence="5" type="ORF">BG36_01360</name>
</gene>
<dbReference type="PROSITE" id="PS00041">
    <property type="entry name" value="HTH_ARAC_FAMILY_1"/>
    <property type="match status" value="1"/>
</dbReference>
<dbReference type="InterPro" id="IPR052158">
    <property type="entry name" value="INH-QAR"/>
</dbReference>
<dbReference type="PATRIC" id="fig|69279.3.peg.278"/>
<keyword evidence="2" id="KW-0238">DNA-binding</keyword>
<dbReference type="InterPro" id="IPR002818">
    <property type="entry name" value="DJ-1/PfpI"/>
</dbReference>
<dbReference type="RefSeq" id="WP_035022392.1">
    <property type="nucleotide sequence ID" value="NZ_KK073877.1"/>
</dbReference>
<keyword evidence="1" id="KW-0805">Transcription regulation</keyword>
<dbReference type="EMBL" id="JENY01000001">
    <property type="protein sequence ID" value="EXL10637.1"/>
    <property type="molecule type" value="Genomic_DNA"/>
</dbReference>
<dbReference type="AlphaFoldDB" id="A0A011U2G2"/>
<comment type="caution">
    <text evidence="5">The sequence shown here is derived from an EMBL/GenBank/DDBJ whole genome shotgun (WGS) entry which is preliminary data.</text>
</comment>
<evidence type="ECO:0000256" key="2">
    <source>
        <dbReference type="ARBA" id="ARBA00023125"/>
    </source>
</evidence>
<dbReference type="HOGENOM" id="CLU_000445_59_0_5"/>
<protein>
    <recommendedName>
        <fullName evidence="4">HTH araC/xylS-type domain-containing protein</fullName>
    </recommendedName>
</protein>
<dbReference type="Proteomes" id="UP000019849">
    <property type="component" value="Unassembled WGS sequence"/>
</dbReference>
<sequence>MGTTNNIPTIRIAVVLTADSSLHSSLLAIEPFRAANRLSRQSLFSIDFVTPDGNPVETTLQIVVRPTASFGSDRRYDLVLIATSYEPSSAFKEQLFPWLRRQARFGAHICGIDLGPLLLAECGLLKGYTATSHWTAIAAFRDHYPNVTVVEQLFVIDRGRSTCAGQVCILDYSLCMLERYAGKSLSEAVSNELVYMNARSGDGPQRRFVGEWHWKWNPTLSRASEIMNNALEDPLPIGIVASMCHVSLRELQYLFKRHLQRSPRDFYMELRLNRSRELLLYSCLNIREIGLACGFSAESTFFRAFRSRFNKTPQKFRESFNNAPISRDGRRVY</sequence>
<organism evidence="5 6">
    <name type="scientific">Aquamicrobium defluvii</name>
    <dbReference type="NCBI Taxonomy" id="69279"/>
    <lineage>
        <taxon>Bacteria</taxon>
        <taxon>Pseudomonadati</taxon>
        <taxon>Pseudomonadota</taxon>
        <taxon>Alphaproteobacteria</taxon>
        <taxon>Hyphomicrobiales</taxon>
        <taxon>Phyllobacteriaceae</taxon>
        <taxon>Aquamicrobium</taxon>
    </lineage>
</organism>
<keyword evidence="3" id="KW-0804">Transcription</keyword>
<name>A0A011U2G2_9HYPH</name>
<dbReference type="PANTHER" id="PTHR43130">
    <property type="entry name" value="ARAC-FAMILY TRANSCRIPTIONAL REGULATOR"/>
    <property type="match status" value="1"/>
</dbReference>
<dbReference type="CDD" id="cd03136">
    <property type="entry name" value="GATase1_AraC_ArgR_like"/>
    <property type="match status" value="1"/>
</dbReference>
<dbReference type="PRINTS" id="PR00032">
    <property type="entry name" value="HTHARAC"/>
</dbReference>
<dbReference type="STRING" id="69279.BG36_01360"/>
<dbReference type="SUPFAM" id="SSF46689">
    <property type="entry name" value="Homeodomain-like"/>
    <property type="match status" value="2"/>
</dbReference>
<dbReference type="Pfam" id="PF12833">
    <property type="entry name" value="HTH_18"/>
    <property type="match status" value="1"/>
</dbReference>
<evidence type="ECO:0000256" key="1">
    <source>
        <dbReference type="ARBA" id="ARBA00023015"/>
    </source>
</evidence>
<dbReference type="PROSITE" id="PS01124">
    <property type="entry name" value="HTH_ARAC_FAMILY_2"/>
    <property type="match status" value="1"/>
</dbReference>
<dbReference type="Gene3D" id="1.10.10.60">
    <property type="entry name" value="Homeodomain-like"/>
    <property type="match status" value="1"/>
</dbReference>
<reference evidence="5 6" key="1">
    <citation type="submission" date="2014-02" db="EMBL/GenBank/DDBJ databases">
        <title>Aquamicrobium defluvii Genome sequencing.</title>
        <authorList>
            <person name="Wang X."/>
        </authorList>
    </citation>
    <scope>NUCLEOTIDE SEQUENCE [LARGE SCALE GENOMIC DNA]</scope>
    <source>
        <strain evidence="5 6">W13Z1</strain>
    </source>
</reference>
<dbReference type="InterPro" id="IPR020449">
    <property type="entry name" value="Tscrpt_reg_AraC-type_HTH"/>
</dbReference>
<dbReference type="InterPro" id="IPR018060">
    <property type="entry name" value="HTH_AraC"/>
</dbReference>
<dbReference type="Gene3D" id="3.40.50.880">
    <property type="match status" value="1"/>
</dbReference>
<proteinExistence type="predicted"/>
<dbReference type="eggNOG" id="COG4977">
    <property type="taxonomic scope" value="Bacteria"/>
</dbReference>
<accession>A0A011U2G2</accession>
<dbReference type="GO" id="GO:0003700">
    <property type="term" value="F:DNA-binding transcription factor activity"/>
    <property type="evidence" value="ECO:0007669"/>
    <property type="project" value="InterPro"/>
</dbReference>
<evidence type="ECO:0000313" key="5">
    <source>
        <dbReference type="EMBL" id="EXL10637.1"/>
    </source>
</evidence>
<dbReference type="InterPro" id="IPR029062">
    <property type="entry name" value="Class_I_gatase-like"/>
</dbReference>
<dbReference type="InterPro" id="IPR018062">
    <property type="entry name" value="HTH_AraC-typ_CS"/>
</dbReference>
<dbReference type="SMART" id="SM00342">
    <property type="entry name" value="HTH_ARAC"/>
    <property type="match status" value="1"/>
</dbReference>
<dbReference type="InterPro" id="IPR009057">
    <property type="entry name" value="Homeodomain-like_sf"/>
</dbReference>
<feature type="domain" description="HTH araC/xylS-type" evidence="4">
    <location>
        <begin position="221"/>
        <end position="319"/>
    </location>
</feature>
<evidence type="ECO:0000256" key="3">
    <source>
        <dbReference type="ARBA" id="ARBA00023163"/>
    </source>
</evidence>
<dbReference type="PANTHER" id="PTHR43130:SF3">
    <property type="entry name" value="HTH-TYPE TRANSCRIPTIONAL REGULATOR RV1931C"/>
    <property type="match status" value="1"/>
</dbReference>
<evidence type="ECO:0000313" key="6">
    <source>
        <dbReference type="Proteomes" id="UP000019849"/>
    </source>
</evidence>
<evidence type="ECO:0000259" key="4">
    <source>
        <dbReference type="PROSITE" id="PS01124"/>
    </source>
</evidence>
<dbReference type="GO" id="GO:0043565">
    <property type="term" value="F:sequence-specific DNA binding"/>
    <property type="evidence" value="ECO:0007669"/>
    <property type="project" value="InterPro"/>
</dbReference>